<evidence type="ECO:0000256" key="6">
    <source>
        <dbReference type="ARBA" id="ARBA00023136"/>
    </source>
</evidence>
<dbReference type="eggNOG" id="COG3505">
    <property type="taxonomic scope" value="Bacteria"/>
</dbReference>
<evidence type="ECO:0000256" key="4">
    <source>
        <dbReference type="ARBA" id="ARBA00022692"/>
    </source>
</evidence>
<dbReference type="CDD" id="cd01127">
    <property type="entry name" value="TrwB_TraG_TraD_VirD4"/>
    <property type="match status" value="1"/>
</dbReference>
<comment type="subcellular location">
    <subcellularLocation>
        <location evidence="1">Cell membrane</location>
        <topology evidence="1">Multi-pass membrane protein</topology>
    </subcellularLocation>
</comment>
<dbReference type="STRING" id="696281.Desru_3749"/>
<dbReference type="GO" id="GO:0005886">
    <property type="term" value="C:plasma membrane"/>
    <property type="evidence" value="ECO:0007669"/>
    <property type="project" value="UniProtKB-SubCell"/>
</dbReference>
<feature type="transmembrane region" description="Helical" evidence="7">
    <location>
        <begin position="105"/>
        <end position="124"/>
    </location>
</feature>
<keyword evidence="9" id="KW-1185">Reference proteome</keyword>
<accession>F6DQ05</accession>
<dbReference type="PANTHER" id="PTHR37937:SF1">
    <property type="entry name" value="CONJUGATIVE TRANSFER: DNA TRANSPORT"/>
    <property type="match status" value="1"/>
</dbReference>
<sequence>MKDDLTHARERLSGLLTGWWQGDIKENKWTRFMLLFLMGGLLDVWLLSTVSAWIINHYYGLTKALGMAAPGIPDPRWYLTHPLPVIWSYFRKIFTGYPLSAPQVFTGWVYLNILIFGSAGVYFIRKKFVKKDVRDLGSAKLEDPAGVREFLDYNYQPGIFFGGIKGPFGGLKPAILRENAPGNRNVAVFGPPGSRKTSTYISNNLFQAVRSGKSVIVPDPKGELTRSFKKWLEKRGYVVKVFNLVNMLNSDRWNPLSEVHDELSAQVFTNTVMVNTVSPNQKKGEKFWEDLERNLLKALVLYVVTEMPVHNRNLGTLYSLLATESVEYLDNLFAILPESHPALMPFKFYKKNSDVIKSGAITGLGGRLEVFQNQMVCELTAGNDIDLELPGKQKCVYFCIMSDKDSAFDFIASVFFSFQFIRLMDLADRQPRGVLPVLVDAILEEFTNVAQIPDFPKKLSTMRGRGIACSIIFQNIPQLKLAVGNEAWEIILGDCDYWLILGAKELTSAKYISEMVGDTTVESERDSRPKGLAGLNPFAGAISKAPTKRRLIDPAEVTRLKIDECLLRLQDGRLMKLDKFWYKYYPWYKELEESHISNYRPKWAEEYLARSSQKQIFLNAKKYSVSSALLEKKDYDRDKAVQDENRAPKGAGASFWD</sequence>
<dbReference type="PANTHER" id="PTHR37937">
    <property type="entry name" value="CONJUGATIVE TRANSFER: DNA TRANSPORT"/>
    <property type="match status" value="1"/>
</dbReference>
<dbReference type="KEGG" id="dru:Desru_3749"/>
<gene>
    <name evidence="8" type="ordered locus">Desru_3749</name>
</gene>
<dbReference type="InterPro" id="IPR027417">
    <property type="entry name" value="P-loop_NTPase"/>
</dbReference>
<organism evidence="8 9">
    <name type="scientific">Desulforamulus ruminis (strain ATCC 23193 / DSM 2154 / NCIMB 8452 / DL)</name>
    <name type="common">Desulfotomaculum ruminis</name>
    <dbReference type="NCBI Taxonomy" id="696281"/>
    <lineage>
        <taxon>Bacteria</taxon>
        <taxon>Bacillati</taxon>
        <taxon>Bacillota</taxon>
        <taxon>Clostridia</taxon>
        <taxon>Eubacteriales</taxon>
        <taxon>Peptococcaceae</taxon>
        <taxon>Desulforamulus</taxon>
    </lineage>
</organism>
<feature type="transmembrane region" description="Helical" evidence="7">
    <location>
        <begin position="32"/>
        <end position="55"/>
    </location>
</feature>
<proteinExistence type="inferred from homology"/>
<reference evidence="9" key="1">
    <citation type="submission" date="2011-05" db="EMBL/GenBank/DDBJ databases">
        <title>Complete sequence of Desulfotomaculum ruminis DSM 2154.</title>
        <authorList>
            <person name="Lucas S."/>
            <person name="Copeland A."/>
            <person name="Lapidus A."/>
            <person name="Cheng J.-F."/>
            <person name="Goodwin L."/>
            <person name="Pitluck S."/>
            <person name="Lu M."/>
            <person name="Detter J.C."/>
            <person name="Han C."/>
            <person name="Tapia R."/>
            <person name="Land M."/>
            <person name="Hauser L."/>
            <person name="Kyrpides N."/>
            <person name="Ivanova N."/>
            <person name="Mikhailova N."/>
            <person name="Pagani I."/>
            <person name="Stams A.J.M."/>
            <person name="Plugge C.M."/>
            <person name="Muyzer G."/>
            <person name="Kuever J."/>
            <person name="Parshina S.N."/>
            <person name="Ivanova A.E."/>
            <person name="Nazina T.N."/>
            <person name="Brambilla E."/>
            <person name="Spring S."/>
            <person name="Klenk H.-P."/>
            <person name="Woyke T."/>
        </authorList>
    </citation>
    <scope>NUCLEOTIDE SEQUENCE [LARGE SCALE GENOMIC DNA]</scope>
    <source>
        <strain evidence="9">ATCC 23193 / DSM 2154 / NCIB 8452 / DL</strain>
    </source>
</reference>
<evidence type="ECO:0000313" key="9">
    <source>
        <dbReference type="Proteomes" id="UP000009234"/>
    </source>
</evidence>
<dbReference type="RefSeq" id="WP_013843694.1">
    <property type="nucleotide sequence ID" value="NC_015589.1"/>
</dbReference>
<dbReference type="AlphaFoldDB" id="F6DQ05"/>
<dbReference type="NCBIfam" id="NF045973">
    <property type="entry name" value="conju_CD1115"/>
    <property type="match status" value="1"/>
</dbReference>
<evidence type="ECO:0000256" key="1">
    <source>
        <dbReference type="ARBA" id="ARBA00004651"/>
    </source>
</evidence>
<dbReference type="Pfam" id="PF02534">
    <property type="entry name" value="T4SS-DNA_transf"/>
    <property type="match status" value="1"/>
</dbReference>
<keyword evidence="6 7" id="KW-0472">Membrane</keyword>
<dbReference type="InterPro" id="IPR003688">
    <property type="entry name" value="TraG/VirD4"/>
</dbReference>
<keyword evidence="4 7" id="KW-0812">Transmembrane</keyword>
<evidence type="ECO:0000256" key="3">
    <source>
        <dbReference type="ARBA" id="ARBA00022475"/>
    </source>
</evidence>
<evidence type="ECO:0000313" key="8">
    <source>
        <dbReference type="EMBL" id="AEG61949.1"/>
    </source>
</evidence>
<reference evidence="8 9" key="2">
    <citation type="journal article" date="2012" name="Stand. Genomic Sci.">
        <title>Complete genome sequence of the sulfate-reducing firmicute Desulfotomaculum ruminis type strain (DL(T)).</title>
        <authorList>
            <person name="Spring S."/>
            <person name="Visser M."/>
            <person name="Lu M."/>
            <person name="Copeland A."/>
            <person name="Lapidus A."/>
            <person name="Lucas S."/>
            <person name="Cheng J.F."/>
            <person name="Han C."/>
            <person name="Tapia R."/>
            <person name="Goodwin L.A."/>
            <person name="Pitluck S."/>
            <person name="Ivanova N."/>
            <person name="Land M."/>
            <person name="Hauser L."/>
            <person name="Larimer F."/>
            <person name="Rohde M."/>
            <person name="Goker M."/>
            <person name="Detter J.C."/>
            <person name="Kyrpides N.C."/>
            <person name="Woyke T."/>
            <person name="Schaap P.J."/>
            <person name="Plugge C.M."/>
            <person name="Muyzer G."/>
            <person name="Kuever J."/>
            <person name="Pereira I.A."/>
            <person name="Parshina S.N."/>
            <person name="Bernier-Latmani R."/>
            <person name="Stams A.J."/>
            <person name="Klenk H.P."/>
        </authorList>
    </citation>
    <scope>NUCLEOTIDE SEQUENCE [LARGE SCALE GENOMIC DNA]</scope>
    <source>
        <strain evidence="9">ATCC 23193 / DSM 2154 / NCIB 8452 / DL</strain>
    </source>
</reference>
<dbReference type="Gene3D" id="3.40.50.300">
    <property type="entry name" value="P-loop containing nucleotide triphosphate hydrolases"/>
    <property type="match status" value="2"/>
</dbReference>
<evidence type="ECO:0000256" key="5">
    <source>
        <dbReference type="ARBA" id="ARBA00022989"/>
    </source>
</evidence>
<comment type="similarity">
    <text evidence="2">Belongs to the VirD4/TraG family.</text>
</comment>
<evidence type="ECO:0000256" key="2">
    <source>
        <dbReference type="ARBA" id="ARBA00008806"/>
    </source>
</evidence>
<dbReference type="InterPro" id="IPR051539">
    <property type="entry name" value="T4SS-coupling_protein"/>
</dbReference>
<dbReference type="SUPFAM" id="SSF52540">
    <property type="entry name" value="P-loop containing nucleoside triphosphate hydrolases"/>
    <property type="match status" value="1"/>
</dbReference>
<dbReference type="Proteomes" id="UP000009234">
    <property type="component" value="Chromosome"/>
</dbReference>
<keyword evidence="3" id="KW-1003">Cell membrane</keyword>
<name>F6DQ05_DESRL</name>
<dbReference type="HOGENOM" id="CLU_015347_5_1_9"/>
<dbReference type="EMBL" id="CP002780">
    <property type="protein sequence ID" value="AEG61949.1"/>
    <property type="molecule type" value="Genomic_DNA"/>
</dbReference>
<protein>
    <submittedName>
        <fullName evidence="8">TRAG family protein</fullName>
    </submittedName>
</protein>
<evidence type="ECO:0000256" key="7">
    <source>
        <dbReference type="SAM" id="Phobius"/>
    </source>
</evidence>
<keyword evidence="5 7" id="KW-1133">Transmembrane helix</keyword>